<dbReference type="PANTHER" id="PTHR47377">
    <property type="entry name" value="RHODANESE-LIKE DOMAIN-CONTAINING PROTEIN 4, CHLOROPLASTIC"/>
    <property type="match status" value="1"/>
</dbReference>
<evidence type="ECO:0000259" key="3">
    <source>
        <dbReference type="PROSITE" id="PS50206"/>
    </source>
</evidence>
<dbReference type="InterPro" id="IPR001763">
    <property type="entry name" value="Rhodanese-like_dom"/>
</dbReference>
<dbReference type="KEGG" id="mcha:111025650"/>
<dbReference type="RefSeq" id="XP_022159232.1">
    <property type="nucleotide sequence ID" value="XM_022303540.1"/>
</dbReference>
<protein>
    <submittedName>
        <fullName evidence="5">Rhodanese-like domain-containing protein 4A, chloroplastic</fullName>
    </submittedName>
</protein>
<dbReference type="AlphaFoldDB" id="A0A6J1DZ92"/>
<evidence type="ECO:0000313" key="5">
    <source>
        <dbReference type="RefSeq" id="XP_022159232.1"/>
    </source>
</evidence>
<dbReference type="SUPFAM" id="SSF52821">
    <property type="entry name" value="Rhodanese/Cell cycle control phosphatase"/>
    <property type="match status" value="1"/>
</dbReference>
<feature type="compositionally biased region" description="Basic and acidic residues" evidence="1">
    <location>
        <begin position="290"/>
        <end position="300"/>
    </location>
</feature>
<proteinExistence type="predicted"/>
<feature type="compositionally biased region" description="Pro residues" evidence="1">
    <location>
        <begin position="322"/>
        <end position="335"/>
    </location>
</feature>
<feature type="compositionally biased region" description="Polar residues" evidence="1">
    <location>
        <begin position="301"/>
        <end position="316"/>
    </location>
</feature>
<feature type="region of interest" description="Disordered" evidence="1">
    <location>
        <begin position="251"/>
        <end position="335"/>
    </location>
</feature>
<keyword evidence="2" id="KW-0812">Transmembrane</keyword>
<dbReference type="InterPro" id="IPR036873">
    <property type="entry name" value="Rhodanese-like_dom_sf"/>
</dbReference>
<evidence type="ECO:0000256" key="1">
    <source>
        <dbReference type="SAM" id="MobiDB-lite"/>
    </source>
</evidence>
<keyword evidence="2" id="KW-1133">Transmembrane helix</keyword>
<keyword evidence="4" id="KW-1185">Reference proteome</keyword>
<organism evidence="4 5">
    <name type="scientific">Momordica charantia</name>
    <name type="common">Bitter gourd</name>
    <name type="synonym">Balsam pear</name>
    <dbReference type="NCBI Taxonomy" id="3673"/>
    <lineage>
        <taxon>Eukaryota</taxon>
        <taxon>Viridiplantae</taxon>
        <taxon>Streptophyta</taxon>
        <taxon>Embryophyta</taxon>
        <taxon>Tracheophyta</taxon>
        <taxon>Spermatophyta</taxon>
        <taxon>Magnoliopsida</taxon>
        <taxon>eudicotyledons</taxon>
        <taxon>Gunneridae</taxon>
        <taxon>Pentapetalae</taxon>
        <taxon>rosids</taxon>
        <taxon>fabids</taxon>
        <taxon>Cucurbitales</taxon>
        <taxon>Cucurbitaceae</taxon>
        <taxon>Momordiceae</taxon>
        <taxon>Momordica</taxon>
    </lineage>
</organism>
<dbReference type="PROSITE" id="PS50206">
    <property type="entry name" value="RHODANESE_3"/>
    <property type="match status" value="1"/>
</dbReference>
<evidence type="ECO:0000256" key="2">
    <source>
        <dbReference type="SAM" id="Phobius"/>
    </source>
</evidence>
<gene>
    <name evidence="5" type="primary">LOC111025650</name>
</gene>
<dbReference type="InterPro" id="IPR044240">
    <property type="entry name" value="STR4-like"/>
</dbReference>
<dbReference type="OrthoDB" id="1696354at2759"/>
<dbReference type="Gene3D" id="3.40.250.10">
    <property type="entry name" value="Rhodanese-like domain"/>
    <property type="match status" value="1"/>
</dbReference>
<accession>A0A6J1DZ92</accession>
<name>A0A6J1DZ92_MOMCH</name>
<feature type="transmembrane region" description="Helical" evidence="2">
    <location>
        <begin position="102"/>
        <end position="120"/>
    </location>
</feature>
<dbReference type="PANTHER" id="PTHR47377:SF3">
    <property type="entry name" value="RHODANESE-LIKE DOMAIN-CONTAINING PROTEIN 4A, CHLOROPLASTIC"/>
    <property type="match status" value="1"/>
</dbReference>
<keyword evidence="2" id="KW-0472">Membrane</keyword>
<dbReference type="Proteomes" id="UP000504603">
    <property type="component" value="Unplaced"/>
</dbReference>
<reference evidence="5" key="1">
    <citation type="submission" date="2025-08" db="UniProtKB">
        <authorList>
            <consortium name="RefSeq"/>
        </authorList>
    </citation>
    <scope>IDENTIFICATION</scope>
    <source>
        <strain evidence="5">OHB3-1</strain>
    </source>
</reference>
<feature type="domain" description="Rhodanese" evidence="3">
    <location>
        <begin position="141"/>
        <end position="243"/>
    </location>
</feature>
<dbReference type="GeneID" id="111025650"/>
<sequence length="335" mass="37314">MESQTLYLSASFLPFSSKPLSVFNGVHFSPITKTHPSSPLQNPHFLAKSSPFHQLTKPHLPLALTHLLLTPLPSFALETDQSSDKINLESILLSIDGFFNRYPFFVAGCTFIWLVVVPLIEYSFRKYKFVSAIDAFCKIRDDPNAQLLDVRDGRNLGLLGSPNLRILNKDVVQVEYVEEDENGFVKKVVESFGDAANTVVFVLDNFDGNSMKVAELLFKNGFKEAYAIKDGVRGEKGWLAIQERLLPPSVHMSKRKKTKASQKFGTNGVVRQRGENEAVPSSKTSIGEIKTSRLHIDASSDTKPQLKTQSRSSSPYPNYPDLKPPSSPTPSKPEK</sequence>
<evidence type="ECO:0000313" key="4">
    <source>
        <dbReference type="Proteomes" id="UP000504603"/>
    </source>
</evidence>